<dbReference type="InterPro" id="IPR024704">
    <property type="entry name" value="SMC"/>
</dbReference>
<dbReference type="Gene3D" id="3.30.70.1620">
    <property type="match status" value="1"/>
</dbReference>
<feature type="domain" description="SMC hinge" evidence="8">
    <location>
        <begin position="519"/>
        <end position="638"/>
    </location>
</feature>
<evidence type="ECO:0000256" key="5">
    <source>
        <dbReference type="ARBA" id="ARBA00023125"/>
    </source>
</evidence>
<comment type="subunit">
    <text evidence="6">Homodimer.</text>
</comment>
<evidence type="ECO:0000256" key="3">
    <source>
        <dbReference type="ARBA" id="ARBA00022840"/>
    </source>
</evidence>
<name>A0ABV6NDA7_9BACI</name>
<dbReference type="HAMAP" id="MF_01894">
    <property type="entry name" value="Smc_prok"/>
    <property type="match status" value="1"/>
</dbReference>
<evidence type="ECO:0000256" key="2">
    <source>
        <dbReference type="ARBA" id="ARBA00022741"/>
    </source>
</evidence>
<accession>A0ABV6NDA7</accession>
<evidence type="ECO:0000313" key="10">
    <source>
        <dbReference type="Proteomes" id="UP001589833"/>
    </source>
</evidence>
<evidence type="ECO:0000256" key="1">
    <source>
        <dbReference type="ARBA" id="ARBA00022490"/>
    </source>
</evidence>
<keyword evidence="5 6" id="KW-0238">DNA-binding</keyword>
<comment type="function">
    <text evidence="6">Required for chromosome condensation and partitioning.</text>
</comment>
<dbReference type="InterPro" id="IPR010935">
    <property type="entry name" value="SMC_hinge"/>
</dbReference>
<sequence>MFLKRLEVVGFKSFAEQINIDFVPGVTAVVGPNGSGKSNISDSIRWVLGEQSAKSLRGSKMEDIIFAGSDSRKALNYAEVSLILDNEDQHLSIDYSEVSVTRRVYRSGESEYMINKQTCRLKDIVDLFLDSGLGREAYSIIGQGKVEEILSNKAEDRRVIFEEAAGVLKYKNRKVQAEKRLTETQENLNRVEDILHELEGQVEPLEIQASIAKDYLHKRDELKEVDIALLVYEIDELHETWTRQKEKLQTLMGSYQERQKALEEMEKQRVLLRDKTNQLSSQFTNLQEELLHASEDLEKKEGKREVLKERKKNATQNKEQLERSIKDKSTQLEKIQREWQVGQADFKLARERLKELEEAVLSKQKIVERSDTDVEEEIDQLKTDYIEGLNEQASIRNERRYLEEQLRQQEWKQGRLLTENKDLLGNREELTKELEQAKAEVVKHESSLTEVGDKYRTRTKQFEQLKERYHKKESQLYETYQMTQRLQSRADVLEEMQADFSGFFHGVKEVLKAREGKLSGVQGAVAELIQVPKEYETALEIALGGASQHIVMESESDARKAIQFLKQSRIGRATFLPLPVMKPKVIPNFQFEQLKSHSAFVGIAASLLSFEKKYENIIFNLLGNVVVANTLQGANELAKLSGHRYRIVTLEGDVVNPGGSMTGGSVKQKQTPLLGRKRELDDLKEKLAKLSKVTRQLEEEVKQLKQKRAEEEQIIEELRLQGERHRLLVQEAKEKARDLEREVERSQEQFSRFDRDKQAFIGEITRIQERLVELEERYHVATKEANDLEQRVKLLEEQRLEQRKSRDHLQEELMSDKIDLAAAKERYLAVEGQAKRLSLMKQQLEEELSELKDHFDLLVGEMFDRSDGESSLDERIKLARQKKDELADEISNMKNERSQVDHSYAELEHKLKEQQAEHQYLAEECRKIEVKVNRMDVDLDNRLTHLQEEYELSFQAAKEMHQLTMDPEEARRKVKLIKLAIEELGTVNIGAIEEFERVKERFDFLNEQQTDLQLAKSTLHAVISEMDEEMTKRFYDSYQQIRDHFQTVFSDLFGGGQADLVLTEPENLLLTGVEIIARPPGKKMQNLALLSGGERSLTAIALLFAILKVRPVPFCVLDEVEAALDEANVSRFAHFLKDFSEATQFIVITHRKGTMEEADVLYGITMQESGVSRLVSVKLEETKELLDIVPKS</sequence>
<evidence type="ECO:0000259" key="8">
    <source>
        <dbReference type="SMART" id="SM00968"/>
    </source>
</evidence>
<evidence type="ECO:0000256" key="4">
    <source>
        <dbReference type="ARBA" id="ARBA00023054"/>
    </source>
</evidence>
<keyword evidence="10" id="KW-1185">Reference proteome</keyword>
<feature type="coiled-coil region" evidence="6">
    <location>
        <begin position="420"/>
        <end position="447"/>
    </location>
</feature>
<feature type="coiled-coil region" evidence="6">
    <location>
        <begin position="673"/>
        <end position="931"/>
    </location>
</feature>
<feature type="region of interest" description="Disordered" evidence="7">
    <location>
        <begin position="301"/>
        <end position="321"/>
    </location>
</feature>
<dbReference type="SUPFAM" id="SSF75553">
    <property type="entry name" value="Smc hinge domain"/>
    <property type="match status" value="1"/>
</dbReference>
<comment type="similarity">
    <text evidence="6">Belongs to the SMC family.</text>
</comment>
<organism evidence="9 10">
    <name type="scientific">Halalkalibacter alkalisediminis</name>
    <dbReference type="NCBI Taxonomy" id="935616"/>
    <lineage>
        <taxon>Bacteria</taxon>
        <taxon>Bacillati</taxon>
        <taxon>Bacillota</taxon>
        <taxon>Bacilli</taxon>
        <taxon>Bacillales</taxon>
        <taxon>Bacillaceae</taxon>
        <taxon>Halalkalibacter</taxon>
    </lineage>
</organism>
<keyword evidence="4 6" id="KW-0175">Coiled coil</keyword>
<dbReference type="Pfam" id="PF06470">
    <property type="entry name" value="SMC_hinge"/>
    <property type="match status" value="1"/>
</dbReference>
<dbReference type="Gene3D" id="3.40.50.300">
    <property type="entry name" value="P-loop containing nucleotide triphosphate hydrolases"/>
    <property type="match status" value="2"/>
</dbReference>
<dbReference type="Proteomes" id="UP001589833">
    <property type="component" value="Unassembled WGS sequence"/>
</dbReference>
<dbReference type="InterPro" id="IPR011890">
    <property type="entry name" value="SMC_prok"/>
</dbReference>
<keyword evidence="1 6" id="KW-0963">Cytoplasm</keyword>
<comment type="domain">
    <text evidence="6">Contains large globular domains required for ATP hydrolysis at each terminus and a third globular domain forming a flexible hinge near the middle of the molecule. These domains are separated by coiled-coil structures.</text>
</comment>
<feature type="binding site" evidence="6">
    <location>
        <begin position="32"/>
        <end position="39"/>
    </location>
    <ligand>
        <name>ATP</name>
        <dbReference type="ChEBI" id="CHEBI:30616"/>
    </ligand>
</feature>
<dbReference type="InterPro" id="IPR027417">
    <property type="entry name" value="P-loop_NTPase"/>
</dbReference>
<comment type="caution">
    <text evidence="9">The sequence shown here is derived from an EMBL/GenBank/DDBJ whole genome shotgun (WGS) entry which is preliminary data.</text>
</comment>
<evidence type="ECO:0000313" key="9">
    <source>
        <dbReference type="EMBL" id="MFC0558636.1"/>
    </source>
</evidence>
<gene>
    <name evidence="6 9" type="primary">smc</name>
    <name evidence="9" type="ORF">ACFFH4_06185</name>
</gene>
<keyword evidence="3 6" id="KW-0067">ATP-binding</keyword>
<dbReference type="Gene3D" id="1.20.1060.20">
    <property type="match status" value="1"/>
</dbReference>
<evidence type="ECO:0000256" key="7">
    <source>
        <dbReference type="SAM" id="MobiDB-lite"/>
    </source>
</evidence>
<keyword evidence="2 6" id="KW-0547">Nucleotide-binding</keyword>
<dbReference type="RefSeq" id="WP_273839887.1">
    <property type="nucleotide sequence ID" value="NZ_JAQQWT010000001.1"/>
</dbReference>
<dbReference type="EMBL" id="JBHLTR010000006">
    <property type="protein sequence ID" value="MFC0558636.1"/>
    <property type="molecule type" value="Genomic_DNA"/>
</dbReference>
<dbReference type="SMART" id="SM00968">
    <property type="entry name" value="SMC_hinge"/>
    <property type="match status" value="1"/>
</dbReference>
<dbReference type="CDD" id="cd03278">
    <property type="entry name" value="ABC_SMC_barmotin"/>
    <property type="match status" value="2"/>
</dbReference>
<proteinExistence type="inferred from homology"/>
<dbReference type="InterPro" id="IPR036277">
    <property type="entry name" value="SMC_hinge_sf"/>
</dbReference>
<protein>
    <recommendedName>
        <fullName evidence="6">Chromosome partition protein Smc</fullName>
    </recommendedName>
</protein>
<dbReference type="Pfam" id="PF02463">
    <property type="entry name" value="SMC_N"/>
    <property type="match status" value="1"/>
</dbReference>
<feature type="coiled-coil region" evidence="6">
    <location>
        <begin position="167"/>
        <end position="208"/>
    </location>
</feature>
<dbReference type="NCBIfam" id="TIGR02168">
    <property type="entry name" value="SMC_prok_B"/>
    <property type="match status" value="1"/>
</dbReference>
<dbReference type="PANTHER" id="PTHR43977">
    <property type="entry name" value="STRUCTURAL MAINTENANCE OF CHROMOSOMES PROTEIN 3"/>
    <property type="match status" value="1"/>
</dbReference>
<comment type="subcellular location">
    <subcellularLocation>
        <location evidence="6">Cytoplasm</location>
    </subcellularLocation>
</comment>
<evidence type="ECO:0000256" key="6">
    <source>
        <dbReference type="HAMAP-Rule" id="MF_01894"/>
    </source>
</evidence>
<dbReference type="SUPFAM" id="SSF52540">
    <property type="entry name" value="P-loop containing nucleoside triphosphate hydrolases"/>
    <property type="match status" value="2"/>
</dbReference>
<dbReference type="InterPro" id="IPR003395">
    <property type="entry name" value="RecF/RecN/SMC_N"/>
</dbReference>
<dbReference type="PIRSF" id="PIRSF005719">
    <property type="entry name" value="SMC"/>
    <property type="match status" value="1"/>
</dbReference>
<reference evidence="9 10" key="1">
    <citation type="submission" date="2024-09" db="EMBL/GenBank/DDBJ databases">
        <authorList>
            <person name="Sun Q."/>
            <person name="Mori K."/>
        </authorList>
    </citation>
    <scope>NUCLEOTIDE SEQUENCE [LARGE SCALE GENOMIC DNA]</scope>
    <source>
        <strain evidence="9 10">NCAIM B.02301</strain>
    </source>
</reference>